<comment type="caution">
    <text evidence="1">The sequence shown here is derived from an EMBL/GenBank/DDBJ whole genome shotgun (WGS) entry which is preliminary data.</text>
</comment>
<protein>
    <submittedName>
        <fullName evidence="1">Uncharacterized protein</fullName>
    </submittedName>
</protein>
<reference evidence="1" key="1">
    <citation type="submission" date="2018-03" db="EMBL/GenBank/DDBJ databases">
        <authorList>
            <person name="Guldener U."/>
        </authorList>
    </citation>
    <scope>NUCLEOTIDE SEQUENCE</scope>
</reference>
<gene>
    <name evidence="1" type="ORF">DNG_00696</name>
</gene>
<name>A0AAE8SR21_9PEZI</name>
<dbReference type="Proteomes" id="UP001187682">
    <property type="component" value="Unassembled WGS sequence"/>
</dbReference>
<evidence type="ECO:0000313" key="1">
    <source>
        <dbReference type="EMBL" id="SPN97180.1"/>
    </source>
</evidence>
<proteinExistence type="predicted"/>
<evidence type="ECO:0000313" key="2">
    <source>
        <dbReference type="Proteomes" id="UP001187682"/>
    </source>
</evidence>
<dbReference type="AlphaFoldDB" id="A0AAE8SR21"/>
<dbReference type="EMBL" id="ONZQ02000001">
    <property type="protein sequence ID" value="SPN97180.1"/>
    <property type="molecule type" value="Genomic_DNA"/>
</dbReference>
<organism evidence="1 2">
    <name type="scientific">Cephalotrichum gorgonifer</name>
    <dbReference type="NCBI Taxonomy" id="2041049"/>
    <lineage>
        <taxon>Eukaryota</taxon>
        <taxon>Fungi</taxon>
        <taxon>Dikarya</taxon>
        <taxon>Ascomycota</taxon>
        <taxon>Pezizomycotina</taxon>
        <taxon>Sordariomycetes</taxon>
        <taxon>Hypocreomycetidae</taxon>
        <taxon>Microascales</taxon>
        <taxon>Microascaceae</taxon>
        <taxon>Cephalotrichum</taxon>
    </lineage>
</organism>
<keyword evidence="2" id="KW-1185">Reference proteome</keyword>
<accession>A0AAE8SR21</accession>
<sequence length="207" mass="22759">MTSSKSVIILYLEDDPSLTAKHEDLLATLGSKYELQLVYTKEVAFPILSDARPATVLVLDAGITKPENSDIANRLVSLAWGGSTVILAGGFSGANEKDMMKLLERIWGLPWKYHGMSREFTSLTTDMVRKRGDLLMGYYQEAVFMGIVEGFATWYGTGETEAKDRGAAVVFMGYGGGKLGYVGDMKIEEGTKLCIMRMLEGEGEEEE</sequence>